<keyword evidence="1" id="KW-0732">Signal</keyword>
<evidence type="ECO:0008006" key="4">
    <source>
        <dbReference type="Google" id="ProtNLM"/>
    </source>
</evidence>
<comment type="caution">
    <text evidence="2">The sequence shown here is derived from an EMBL/GenBank/DDBJ whole genome shotgun (WGS) entry which is preliminary data.</text>
</comment>
<accession>A0AAF1K6P3</accession>
<name>A0AAF1K6P3_9PROT</name>
<evidence type="ECO:0000313" key="2">
    <source>
        <dbReference type="EMBL" id="MBR0657393.1"/>
    </source>
</evidence>
<sequence>MPRLLPLLLLFVAACAARDANIAADAQRRLIGLGADDLRLCSGVPDRRETSDGGEFWTYSRTPPSSGISLPVPITGGSMSMSSAGVCSVTFQLIDGRVTRIGYSAATEFGLNRDSACAPVVQGCLRMVEDGSVRTQ</sequence>
<feature type="signal peptide" evidence="1">
    <location>
        <begin position="1"/>
        <end position="16"/>
    </location>
</feature>
<organism evidence="2 3">
    <name type="scientific">Plastoroseomonas arctica</name>
    <dbReference type="NCBI Taxonomy" id="1509237"/>
    <lineage>
        <taxon>Bacteria</taxon>
        <taxon>Pseudomonadati</taxon>
        <taxon>Pseudomonadota</taxon>
        <taxon>Alphaproteobacteria</taxon>
        <taxon>Acetobacterales</taxon>
        <taxon>Acetobacteraceae</taxon>
        <taxon>Plastoroseomonas</taxon>
    </lineage>
</organism>
<dbReference type="RefSeq" id="WP_211876255.1">
    <property type="nucleotide sequence ID" value="NZ_JAAEDH010000033.1"/>
</dbReference>
<gene>
    <name evidence="2" type="ORF">GXW79_20120</name>
</gene>
<protein>
    <recommendedName>
        <fullName evidence="4">Lipoprotein</fullName>
    </recommendedName>
</protein>
<dbReference type="EMBL" id="JAAEDH010000033">
    <property type="protein sequence ID" value="MBR0657393.1"/>
    <property type="molecule type" value="Genomic_DNA"/>
</dbReference>
<feature type="chain" id="PRO_5042043414" description="Lipoprotein" evidence="1">
    <location>
        <begin position="17"/>
        <end position="136"/>
    </location>
</feature>
<evidence type="ECO:0000313" key="3">
    <source>
        <dbReference type="Proteomes" id="UP001196068"/>
    </source>
</evidence>
<dbReference type="PROSITE" id="PS51257">
    <property type="entry name" value="PROKAR_LIPOPROTEIN"/>
    <property type="match status" value="1"/>
</dbReference>
<reference evidence="2" key="1">
    <citation type="submission" date="2020-01" db="EMBL/GenBank/DDBJ databases">
        <authorList>
            <person name="Rat A."/>
        </authorList>
    </citation>
    <scope>NUCLEOTIDE SEQUENCE</scope>
    <source>
        <strain evidence="2">LMG 28251</strain>
    </source>
</reference>
<keyword evidence="3" id="KW-1185">Reference proteome</keyword>
<reference evidence="2" key="2">
    <citation type="journal article" date="2021" name="Syst. Appl. Microbiol.">
        <title>Roseomonas hellenica sp. nov., isolated from roots of wild-growing Alkanna tinctoria.</title>
        <authorList>
            <person name="Rat A."/>
            <person name="Naranjo H.D."/>
            <person name="Lebbe L."/>
            <person name="Cnockaert M."/>
            <person name="Krigas N."/>
            <person name="Grigoriadou K."/>
            <person name="Maloupa E."/>
            <person name="Willems A."/>
        </authorList>
    </citation>
    <scope>NUCLEOTIDE SEQUENCE</scope>
    <source>
        <strain evidence="2">LMG 28251</strain>
    </source>
</reference>
<proteinExistence type="predicted"/>
<dbReference type="Proteomes" id="UP001196068">
    <property type="component" value="Unassembled WGS sequence"/>
</dbReference>
<evidence type="ECO:0000256" key="1">
    <source>
        <dbReference type="SAM" id="SignalP"/>
    </source>
</evidence>
<dbReference type="AlphaFoldDB" id="A0AAF1K6P3"/>